<dbReference type="SMART" id="SM00634">
    <property type="entry name" value="BID_1"/>
    <property type="match status" value="5"/>
</dbReference>
<dbReference type="SUPFAM" id="SSF49373">
    <property type="entry name" value="Invasin/intimin cell-adhesion fragments"/>
    <property type="match status" value="5"/>
</dbReference>
<evidence type="ECO:0000259" key="4">
    <source>
        <dbReference type="PROSITE" id="PS51127"/>
    </source>
</evidence>
<feature type="region of interest" description="Disordered" evidence="2">
    <location>
        <begin position="719"/>
        <end position="742"/>
    </location>
</feature>
<dbReference type="InterPro" id="IPR003344">
    <property type="entry name" value="Big_1_dom"/>
</dbReference>
<protein>
    <submittedName>
        <fullName evidence="5">Invasin</fullName>
    </submittedName>
</protein>
<evidence type="ECO:0000313" key="5">
    <source>
        <dbReference type="EMBL" id="MCW8108727.1"/>
    </source>
</evidence>
<evidence type="ECO:0000256" key="1">
    <source>
        <dbReference type="ARBA" id="ARBA00010116"/>
    </source>
</evidence>
<sequence>MKAFAKSLAFFSMLLFLYACGGGGEITRDGDGGTTPPPDATGEANVVVTLVDPNGDASSDLNADNPLTVQATVTNTDGEAVTGELITFTLSSDTLASFTNDAGTALTNSEGVATIGLEVGAGSGSGTVTATLDSGETGRAGFTSSGTDVAQSSAASLDFFASQSQLSSAGAETIELWAVVKNEQNVLLPNIKVNFAANANASIQDVQSTTDESGIARVNLSTGGDSENRIITATASIASQPELTQTIEIAVVGTSININGSESVIVGDNASLTVSLVNSDGKGVSGEAVAVSAIDSAGNDVSADTLNSTTVTTDRDGRASVIFNSSTSDDFTVMASALGASESFLVTVQQDEFRFVNPPDVEDVNDDIPLNESKILTLVWKKDGVAFAGGNVSLTISRGTITPSGVTNASGELAVSVQSSNAGEATIVATGTDGSEQVSTRLTIAFIAEVADNIIVDATPDSIGPDGQTSTISAVVRDASGNRVRNKLVNFTLNDVSNGSLTDAQARTDKRGIATTVYQSNAITSTDSVVVTATVDDDTSVTGSTTLTVGDRAFDITLGTGSIIQVPDDSSYLKEFSVFVVDSDGNPVADTQITLSALPLKTSEGNTYSKGFWVYNDVAGIWEQQVNASCQNEDVNYNGILDLSPVNEDTNGDNMLTPGIMSSITDTVTTDENGQAIVSLRYAKQFGGWATVKITAKSESGGSESSESMSYRLAVAADDLTDEAVPPPNSPYGLSADCSTTD</sequence>
<dbReference type="RefSeq" id="WP_265617472.1">
    <property type="nucleotide sequence ID" value="NZ_JAPFRD010000010.1"/>
</dbReference>
<dbReference type="PROSITE" id="PS51127">
    <property type="entry name" value="BIG1"/>
    <property type="match status" value="1"/>
</dbReference>
<organism evidence="5 6">
    <name type="scientific">Alteromonas aquimaris</name>
    <dbReference type="NCBI Taxonomy" id="2998417"/>
    <lineage>
        <taxon>Bacteria</taxon>
        <taxon>Pseudomonadati</taxon>
        <taxon>Pseudomonadota</taxon>
        <taxon>Gammaproteobacteria</taxon>
        <taxon>Alteromonadales</taxon>
        <taxon>Alteromonadaceae</taxon>
        <taxon>Alteromonas/Salinimonas group</taxon>
        <taxon>Alteromonas</taxon>
    </lineage>
</organism>
<comment type="similarity">
    <text evidence="1">Belongs to the intimin/invasin family.</text>
</comment>
<reference evidence="5" key="1">
    <citation type="submission" date="2022-11" db="EMBL/GenBank/DDBJ databases">
        <title>Alteromonas sp. nov., isolated from sea water of the Qingdao.</title>
        <authorList>
            <person name="Wang Q."/>
        </authorList>
    </citation>
    <scope>NUCLEOTIDE SEQUENCE</scope>
    <source>
        <strain evidence="5">ASW11-7</strain>
    </source>
</reference>
<proteinExistence type="inferred from homology"/>
<accession>A0ABT3P7I7</accession>
<dbReference type="PANTHER" id="PTHR39576">
    <property type="entry name" value="ATTACHING AND EFFACING PROTEIN HOMOLOG-RELATED-RELATED"/>
    <property type="match status" value="1"/>
</dbReference>
<keyword evidence="3" id="KW-0732">Signal</keyword>
<evidence type="ECO:0000256" key="2">
    <source>
        <dbReference type="SAM" id="MobiDB-lite"/>
    </source>
</evidence>
<dbReference type="PROSITE" id="PS51257">
    <property type="entry name" value="PROKAR_LIPOPROTEIN"/>
    <property type="match status" value="1"/>
</dbReference>
<evidence type="ECO:0000313" key="6">
    <source>
        <dbReference type="Proteomes" id="UP001142810"/>
    </source>
</evidence>
<feature type="domain" description="Big-1" evidence="4">
    <location>
        <begin position="47"/>
        <end position="143"/>
    </location>
</feature>
<feature type="chain" id="PRO_5045485295" evidence="3">
    <location>
        <begin position="22"/>
        <end position="742"/>
    </location>
</feature>
<keyword evidence="6" id="KW-1185">Reference proteome</keyword>
<dbReference type="EMBL" id="JAPFRD010000010">
    <property type="protein sequence ID" value="MCW8108727.1"/>
    <property type="molecule type" value="Genomic_DNA"/>
</dbReference>
<dbReference type="Proteomes" id="UP001142810">
    <property type="component" value="Unassembled WGS sequence"/>
</dbReference>
<name>A0ABT3P7I7_9ALTE</name>
<dbReference type="Gene3D" id="2.60.40.10">
    <property type="entry name" value="Immunoglobulins"/>
    <property type="match status" value="5"/>
</dbReference>
<dbReference type="InterPro" id="IPR008964">
    <property type="entry name" value="Invasin/intimin_cell_adhesion"/>
</dbReference>
<dbReference type="InterPro" id="IPR013783">
    <property type="entry name" value="Ig-like_fold"/>
</dbReference>
<gene>
    <name evidence="5" type="ORF">OPS25_09485</name>
</gene>
<feature type="signal peptide" evidence="3">
    <location>
        <begin position="1"/>
        <end position="21"/>
    </location>
</feature>
<comment type="caution">
    <text evidence="5">The sequence shown here is derived from an EMBL/GenBank/DDBJ whole genome shotgun (WGS) entry which is preliminary data.</text>
</comment>
<dbReference type="Pfam" id="PF02369">
    <property type="entry name" value="Big_1"/>
    <property type="match status" value="1"/>
</dbReference>
<dbReference type="InterPro" id="IPR051715">
    <property type="entry name" value="Intimin-Invasin_domain"/>
</dbReference>
<dbReference type="PANTHER" id="PTHR39576:SF1">
    <property type="entry name" value="INVASIN"/>
    <property type="match status" value="1"/>
</dbReference>
<evidence type="ECO:0000256" key="3">
    <source>
        <dbReference type="SAM" id="SignalP"/>
    </source>
</evidence>